<dbReference type="SMART" id="SM00422">
    <property type="entry name" value="HTH_MERR"/>
    <property type="match status" value="1"/>
</dbReference>
<evidence type="ECO:0000256" key="2">
    <source>
        <dbReference type="ARBA" id="ARBA00023125"/>
    </source>
</evidence>
<organism evidence="5 6">
    <name type="scientific">Gluconobacter kondonii</name>
    <dbReference type="NCBI Taxonomy" id="941463"/>
    <lineage>
        <taxon>Bacteria</taxon>
        <taxon>Pseudomonadati</taxon>
        <taxon>Pseudomonadota</taxon>
        <taxon>Alphaproteobacteria</taxon>
        <taxon>Acetobacterales</taxon>
        <taxon>Acetobacteraceae</taxon>
        <taxon>Gluconobacter</taxon>
    </lineage>
</organism>
<feature type="domain" description="HTH merR-type" evidence="4">
    <location>
        <begin position="1"/>
        <end position="70"/>
    </location>
</feature>
<protein>
    <submittedName>
        <fullName evidence="5">MerR family transcriptional regulator</fullName>
    </submittedName>
</protein>
<dbReference type="EMBL" id="BSNV01000047">
    <property type="protein sequence ID" value="GLQ67046.1"/>
    <property type="molecule type" value="Genomic_DNA"/>
</dbReference>
<accession>A0ABQ5WU06</accession>
<reference evidence="6" key="1">
    <citation type="journal article" date="2019" name="Int. J. Syst. Evol. Microbiol.">
        <title>The Global Catalogue of Microorganisms (GCM) 10K type strain sequencing project: providing services to taxonomists for standard genome sequencing and annotation.</title>
        <authorList>
            <consortium name="The Broad Institute Genomics Platform"/>
            <consortium name="The Broad Institute Genome Sequencing Center for Infectious Disease"/>
            <person name="Wu L."/>
            <person name="Ma J."/>
        </authorList>
    </citation>
    <scope>NUCLEOTIDE SEQUENCE [LARGE SCALE GENOMIC DNA]</scope>
    <source>
        <strain evidence="6">NBRC 3266</strain>
    </source>
</reference>
<evidence type="ECO:0000313" key="6">
    <source>
        <dbReference type="Proteomes" id="UP001156629"/>
    </source>
</evidence>
<dbReference type="Pfam" id="PF00376">
    <property type="entry name" value="MerR"/>
    <property type="match status" value="1"/>
</dbReference>
<dbReference type="PANTHER" id="PTHR30204:SF94">
    <property type="entry name" value="HEAVY METAL-DEPENDENT TRANSCRIPTIONAL REGULATOR HI_0293-RELATED"/>
    <property type="match status" value="1"/>
</dbReference>
<dbReference type="InterPro" id="IPR047057">
    <property type="entry name" value="MerR_fam"/>
</dbReference>
<dbReference type="InterPro" id="IPR000551">
    <property type="entry name" value="MerR-type_HTH_dom"/>
</dbReference>
<keyword evidence="6" id="KW-1185">Reference proteome</keyword>
<evidence type="ECO:0000256" key="3">
    <source>
        <dbReference type="ARBA" id="ARBA00023163"/>
    </source>
</evidence>
<keyword evidence="2" id="KW-0238">DNA-binding</keyword>
<dbReference type="RefSeq" id="WP_086649725.1">
    <property type="nucleotide sequence ID" value="NZ_BEWP01000009.1"/>
</dbReference>
<dbReference type="Gene3D" id="1.10.1660.10">
    <property type="match status" value="1"/>
</dbReference>
<dbReference type="InterPro" id="IPR015358">
    <property type="entry name" value="Tscrpt_reg_MerR_DNA-bd"/>
</dbReference>
<dbReference type="PROSITE" id="PS50937">
    <property type="entry name" value="HTH_MERR_2"/>
    <property type="match status" value="1"/>
</dbReference>
<sequence>MLTIGKLSRLTGVKVPTIRYYEQIGLLSCPERSEGGQRIYEMAVGQRLSFIRHARELGFSLDDIRELLTLSDEPDQSCAAVDEIAKRQLVEIEKRITRLTALKTEMRRMLDQCACQTVSTCRVIEVLGDHTLCTDDH</sequence>
<dbReference type="InterPro" id="IPR009061">
    <property type="entry name" value="DNA-bd_dom_put_sf"/>
</dbReference>
<evidence type="ECO:0000259" key="4">
    <source>
        <dbReference type="PROSITE" id="PS50937"/>
    </source>
</evidence>
<dbReference type="Pfam" id="PF09278">
    <property type="entry name" value="MerR-DNA-bind"/>
    <property type="match status" value="1"/>
</dbReference>
<gene>
    <name evidence="5" type="ORF">GCM10007870_26310</name>
</gene>
<dbReference type="PRINTS" id="PR00040">
    <property type="entry name" value="HTHMERR"/>
</dbReference>
<proteinExistence type="predicted"/>
<evidence type="ECO:0000256" key="1">
    <source>
        <dbReference type="ARBA" id="ARBA00023015"/>
    </source>
</evidence>
<keyword evidence="1" id="KW-0805">Transcription regulation</keyword>
<dbReference type="PANTHER" id="PTHR30204">
    <property type="entry name" value="REDOX-CYCLING DRUG-SENSING TRANSCRIPTIONAL ACTIVATOR SOXR"/>
    <property type="match status" value="1"/>
</dbReference>
<name>A0ABQ5WU06_9PROT</name>
<dbReference type="GeneID" id="76195316"/>
<dbReference type="Proteomes" id="UP001156629">
    <property type="component" value="Unassembled WGS sequence"/>
</dbReference>
<dbReference type="SUPFAM" id="SSF46955">
    <property type="entry name" value="Putative DNA-binding domain"/>
    <property type="match status" value="1"/>
</dbReference>
<comment type="caution">
    <text evidence="5">The sequence shown here is derived from an EMBL/GenBank/DDBJ whole genome shotgun (WGS) entry which is preliminary data.</text>
</comment>
<evidence type="ECO:0000313" key="5">
    <source>
        <dbReference type="EMBL" id="GLQ67046.1"/>
    </source>
</evidence>
<dbReference type="CDD" id="cd04785">
    <property type="entry name" value="HTH_CadR-PbrR-like"/>
    <property type="match status" value="1"/>
</dbReference>
<dbReference type="PROSITE" id="PS00552">
    <property type="entry name" value="HTH_MERR_1"/>
    <property type="match status" value="1"/>
</dbReference>
<keyword evidence="3" id="KW-0804">Transcription</keyword>